<organism evidence="3 4">
    <name type="scientific">Ancylostoma ceylanicum</name>
    <dbReference type="NCBI Taxonomy" id="53326"/>
    <lineage>
        <taxon>Eukaryota</taxon>
        <taxon>Metazoa</taxon>
        <taxon>Ecdysozoa</taxon>
        <taxon>Nematoda</taxon>
        <taxon>Chromadorea</taxon>
        <taxon>Rhabditida</taxon>
        <taxon>Rhabditina</taxon>
        <taxon>Rhabditomorpha</taxon>
        <taxon>Strongyloidea</taxon>
        <taxon>Ancylostomatidae</taxon>
        <taxon>Ancylostomatinae</taxon>
        <taxon>Ancylostoma</taxon>
    </lineage>
</organism>
<dbReference type="OrthoDB" id="5856713at2759"/>
<keyword evidence="1" id="KW-0175">Coiled coil</keyword>
<evidence type="ECO:0000256" key="2">
    <source>
        <dbReference type="SAM" id="MobiDB-lite"/>
    </source>
</evidence>
<dbReference type="EMBL" id="JARK01001464">
    <property type="protein sequence ID" value="EYB98826.1"/>
    <property type="molecule type" value="Genomic_DNA"/>
</dbReference>
<reference evidence="4" key="1">
    <citation type="journal article" date="2015" name="Nat. Genet.">
        <title>The genome and transcriptome of the zoonotic hookworm Ancylostoma ceylanicum identify infection-specific gene families.</title>
        <authorList>
            <person name="Schwarz E.M."/>
            <person name="Hu Y."/>
            <person name="Antoshechkin I."/>
            <person name="Miller M.M."/>
            <person name="Sternberg P.W."/>
            <person name="Aroian R.V."/>
        </authorList>
    </citation>
    <scope>NUCLEOTIDE SEQUENCE</scope>
    <source>
        <strain evidence="4">HY135</strain>
    </source>
</reference>
<accession>A0A016T847</accession>
<evidence type="ECO:0000313" key="4">
    <source>
        <dbReference type="Proteomes" id="UP000024635"/>
    </source>
</evidence>
<name>A0A016T847_9BILA</name>
<feature type="coiled-coil region" evidence="1">
    <location>
        <begin position="68"/>
        <end position="95"/>
    </location>
</feature>
<feature type="compositionally biased region" description="Polar residues" evidence="2">
    <location>
        <begin position="1"/>
        <end position="18"/>
    </location>
</feature>
<gene>
    <name evidence="3" type="primary">Acey_s0128.g1464</name>
    <name evidence="3" type="ORF">Y032_0128g1464</name>
</gene>
<feature type="compositionally biased region" description="Low complexity" evidence="2">
    <location>
        <begin position="98"/>
        <end position="110"/>
    </location>
</feature>
<feature type="region of interest" description="Disordered" evidence="2">
    <location>
        <begin position="1"/>
        <end position="30"/>
    </location>
</feature>
<evidence type="ECO:0000313" key="3">
    <source>
        <dbReference type="EMBL" id="EYB98826.1"/>
    </source>
</evidence>
<dbReference type="AlphaFoldDB" id="A0A016T847"/>
<evidence type="ECO:0000256" key="1">
    <source>
        <dbReference type="SAM" id="Coils"/>
    </source>
</evidence>
<feature type="region of interest" description="Disordered" evidence="2">
    <location>
        <begin position="97"/>
        <end position="132"/>
    </location>
</feature>
<keyword evidence="4" id="KW-1185">Reference proteome</keyword>
<sequence>MASNLTTPLASASVQSRRGPQKRQCLDLNSSPVPRDLELQADALLKDETLPSHVRMVVSWLLEDRRQLSTMLEQYRKLSNQVDVLTSECANLKSAIDSQKSLSGQSSDSQPAFAEKPSTDSHQCPAPPTLPVRGFDDAERARSLVFIGVPESTIDQPSARVAHDFQCVREIMDFLGIECAALAVYRMGRSNPSYPRLLKVVLPSSFFAKQMLRRAPRLKHFKAHGVFLRPSLTKEERERQRAERVARRSSHASASVMPVNHECISIQDTSNDKNVTNSSPSNL</sequence>
<protein>
    <submittedName>
        <fullName evidence="3">Uncharacterized protein</fullName>
    </submittedName>
</protein>
<comment type="caution">
    <text evidence="3">The sequence shown here is derived from an EMBL/GenBank/DDBJ whole genome shotgun (WGS) entry which is preliminary data.</text>
</comment>
<proteinExistence type="predicted"/>
<dbReference type="Proteomes" id="UP000024635">
    <property type="component" value="Unassembled WGS sequence"/>
</dbReference>